<comment type="caution">
    <text evidence="1">The sequence shown here is derived from an EMBL/GenBank/DDBJ whole genome shotgun (WGS) entry which is preliminary data.</text>
</comment>
<organism evidence="1 2">
    <name type="scientific">Mucuna pruriens</name>
    <name type="common">Velvet bean</name>
    <name type="synonym">Dolichos pruriens</name>
    <dbReference type="NCBI Taxonomy" id="157652"/>
    <lineage>
        <taxon>Eukaryota</taxon>
        <taxon>Viridiplantae</taxon>
        <taxon>Streptophyta</taxon>
        <taxon>Embryophyta</taxon>
        <taxon>Tracheophyta</taxon>
        <taxon>Spermatophyta</taxon>
        <taxon>Magnoliopsida</taxon>
        <taxon>eudicotyledons</taxon>
        <taxon>Gunneridae</taxon>
        <taxon>Pentapetalae</taxon>
        <taxon>rosids</taxon>
        <taxon>fabids</taxon>
        <taxon>Fabales</taxon>
        <taxon>Fabaceae</taxon>
        <taxon>Papilionoideae</taxon>
        <taxon>50 kb inversion clade</taxon>
        <taxon>NPAAA clade</taxon>
        <taxon>indigoferoid/millettioid clade</taxon>
        <taxon>Phaseoleae</taxon>
        <taxon>Mucuna</taxon>
    </lineage>
</organism>
<dbReference type="Proteomes" id="UP000257109">
    <property type="component" value="Unassembled WGS sequence"/>
</dbReference>
<accession>A0A371G057</accession>
<proteinExistence type="predicted"/>
<protein>
    <submittedName>
        <fullName evidence="1">Uncharacterized protein</fullName>
    </submittedName>
</protein>
<dbReference type="AlphaFoldDB" id="A0A371G057"/>
<evidence type="ECO:0000313" key="2">
    <source>
        <dbReference type="Proteomes" id="UP000257109"/>
    </source>
</evidence>
<keyword evidence="2" id="KW-1185">Reference proteome</keyword>
<dbReference type="OrthoDB" id="778454at2759"/>
<feature type="non-terminal residue" evidence="1">
    <location>
        <position position="1"/>
    </location>
</feature>
<evidence type="ECO:0000313" key="1">
    <source>
        <dbReference type="EMBL" id="RDX83964.1"/>
    </source>
</evidence>
<dbReference type="EMBL" id="QJKJ01007193">
    <property type="protein sequence ID" value="RDX83964.1"/>
    <property type="molecule type" value="Genomic_DNA"/>
</dbReference>
<gene>
    <name evidence="1" type="ORF">CR513_35069</name>
</gene>
<reference evidence="1" key="1">
    <citation type="submission" date="2018-05" db="EMBL/GenBank/DDBJ databases">
        <title>Draft genome of Mucuna pruriens seed.</title>
        <authorList>
            <person name="Nnadi N.E."/>
            <person name="Vos R."/>
            <person name="Hasami M.H."/>
            <person name="Devisetty U.K."/>
            <person name="Aguiy J.C."/>
        </authorList>
    </citation>
    <scope>NUCLEOTIDE SEQUENCE [LARGE SCALE GENOMIC DNA]</scope>
    <source>
        <strain evidence="1">JCA_2017</strain>
    </source>
</reference>
<name>A0A371G057_MUCPR</name>
<sequence>MVMDISLLEQLSIQRGIYVVVELNKRNSITLPKKNSLNRELLQTFRKVEINIPFLDVIKHITKYAKFLKELCTHKRNKLKGEVEMKRNVFALIKREQVSTLI</sequence>